<proteinExistence type="predicted"/>
<evidence type="ECO:0000313" key="2">
    <source>
        <dbReference type="EMBL" id="ROR90597.1"/>
    </source>
</evidence>
<dbReference type="InterPro" id="IPR011201">
    <property type="entry name" value="Zinc-ribbon_6_bact"/>
</dbReference>
<evidence type="ECO:0000259" key="1">
    <source>
        <dbReference type="Pfam" id="PF10005"/>
    </source>
</evidence>
<dbReference type="PIRSF" id="PIRSF012641">
    <property type="entry name" value="UCP012641"/>
    <property type="match status" value="1"/>
</dbReference>
<comment type="caution">
    <text evidence="2">The sequence shown here is derived from an EMBL/GenBank/DDBJ whole genome shotgun (WGS) entry which is preliminary data.</text>
</comment>
<dbReference type="Pfam" id="PF15887">
    <property type="entry name" value="Peptidase_Mx"/>
    <property type="match status" value="1"/>
</dbReference>
<dbReference type="AlphaFoldDB" id="A0A3N2CSS0"/>
<dbReference type="Pfam" id="PF10005">
    <property type="entry name" value="Zn_ribbon_DZR_6"/>
    <property type="match status" value="1"/>
</dbReference>
<dbReference type="EMBL" id="RKHO01000001">
    <property type="protein sequence ID" value="ROR90597.1"/>
    <property type="molecule type" value="Genomic_DNA"/>
</dbReference>
<dbReference type="OrthoDB" id="256753at2"/>
<evidence type="ECO:0000313" key="3">
    <source>
        <dbReference type="Proteomes" id="UP000281738"/>
    </source>
</evidence>
<feature type="domain" description="Zinc-ribbon" evidence="1">
    <location>
        <begin position="4"/>
        <end position="88"/>
    </location>
</feature>
<accession>A0A3N2CSS0</accession>
<gene>
    <name evidence="2" type="ORF">EDD33_1443</name>
</gene>
<dbReference type="Proteomes" id="UP000281738">
    <property type="component" value="Unassembled WGS sequence"/>
</dbReference>
<organism evidence="2 3">
    <name type="scientific">Nocardioides aurantiacus</name>
    <dbReference type="NCBI Taxonomy" id="86796"/>
    <lineage>
        <taxon>Bacteria</taxon>
        <taxon>Bacillati</taxon>
        <taxon>Actinomycetota</taxon>
        <taxon>Actinomycetes</taxon>
        <taxon>Propionibacteriales</taxon>
        <taxon>Nocardioidaceae</taxon>
        <taxon>Nocardioides</taxon>
    </lineage>
</organism>
<keyword evidence="3" id="KW-1185">Reference proteome</keyword>
<dbReference type="Gene3D" id="3.40.390.70">
    <property type="match status" value="1"/>
</dbReference>
<dbReference type="InterPro" id="IPR031321">
    <property type="entry name" value="UCP012641"/>
</dbReference>
<sequence>MRSYRCRVCENPLHFENSQCVSCGSRLAFSRDEREVVPVDQDGRYTAADGTTWTVCRNLGLSGCTWLASTEGAQCSACDLTRTRPHDSDAVGLRQFWDAERAKRHLVAELDVLGFPVVDKHTDPQDGLAFDLLSSVAESVTIGHADGVITIDLAETEASHREKLRAQLDEPYRTMLGHFRHESGHYFEWQLVRGQERIARSRELFGDESADYQAELDRHYAEGPPEDWESSHISAYATMHPFEDFAETWAHYLHICDTIETASEYGLALPGPRTAQDSFRDVVVGTWVPLAIALNMINRSMGHDDLYPFVIPGPVLDKLEFVASLSGARLDG</sequence>
<name>A0A3N2CSS0_9ACTN</name>
<protein>
    <recommendedName>
        <fullName evidence="1">Zinc-ribbon domain-containing protein</fullName>
    </recommendedName>
</protein>
<reference evidence="2 3" key="1">
    <citation type="submission" date="2018-11" db="EMBL/GenBank/DDBJ databases">
        <title>Sequencing the genomes of 1000 actinobacteria strains.</title>
        <authorList>
            <person name="Klenk H.-P."/>
        </authorList>
    </citation>
    <scope>NUCLEOTIDE SEQUENCE [LARGE SCALE GENOMIC DNA]</scope>
    <source>
        <strain evidence="2 3">DSM 12652</strain>
    </source>
</reference>